<proteinExistence type="predicted"/>
<organism evidence="1 2">
    <name type="scientific">Melastoma candidum</name>
    <dbReference type="NCBI Taxonomy" id="119954"/>
    <lineage>
        <taxon>Eukaryota</taxon>
        <taxon>Viridiplantae</taxon>
        <taxon>Streptophyta</taxon>
        <taxon>Embryophyta</taxon>
        <taxon>Tracheophyta</taxon>
        <taxon>Spermatophyta</taxon>
        <taxon>Magnoliopsida</taxon>
        <taxon>eudicotyledons</taxon>
        <taxon>Gunneridae</taxon>
        <taxon>Pentapetalae</taxon>
        <taxon>rosids</taxon>
        <taxon>malvids</taxon>
        <taxon>Myrtales</taxon>
        <taxon>Melastomataceae</taxon>
        <taxon>Melastomatoideae</taxon>
        <taxon>Melastomateae</taxon>
        <taxon>Melastoma</taxon>
    </lineage>
</organism>
<evidence type="ECO:0000313" key="2">
    <source>
        <dbReference type="Proteomes" id="UP001057402"/>
    </source>
</evidence>
<comment type="caution">
    <text evidence="1">The sequence shown here is derived from an EMBL/GenBank/DDBJ whole genome shotgun (WGS) entry which is preliminary data.</text>
</comment>
<gene>
    <name evidence="1" type="ORF">MLD38_006534</name>
</gene>
<name>A0ACB9RWM9_9MYRT</name>
<accession>A0ACB9RWM9</accession>
<protein>
    <submittedName>
        <fullName evidence="1">Uncharacterized protein</fullName>
    </submittedName>
</protein>
<evidence type="ECO:0000313" key="1">
    <source>
        <dbReference type="EMBL" id="KAI4380332.1"/>
    </source>
</evidence>
<keyword evidence="2" id="KW-1185">Reference proteome</keyword>
<reference evidence="2" key="1">
    <citation type="journal article" date="2023" name="Front. Plant Sci.">
        <title>Chromosomal-level genome assembly of Melastoma candidum provides insights into trichome evolution.</title>
        <authorList>
            <person name="Zhong Y."/>
            <person name="Wu W."/>
            <person name="Sun C."/>
            <person name="Zou P."/>
            <person name="Liu Y."/>
            <person name="Dai S."/>
            <person name="Zhou R."/>
        </authorList>
    </citation>
    <scope>NUCLEOTIDE SEQUENCE [LARGE SCALE GENOMIC DNA]</scope>
</reference>
<sequence>MSSSGMSRFPFTASQYQELEHQALIYKYIISGMQIPPELLFSMKRSSCLDSPFSSSCSKFLPHQSQHVGWDCFQMGLGKKIDLEPGRCRRTDGKKWRCSKEAYPDSKYCERHMHRGKNRSRKPVETTIPPTQQPITSSSNPTTTALPSSETSNASLSISSMNKNPYSLNQSPAPSLCFASDAHNHGNAYPSAYLHHGHHPFLYSLSRPPEIGLSPPQDNSTNFLMDVGSYSQDYRRNRYLYGTKENVDEHAFFAEPSGTMKSMDDSWQLTPLTISSSSSPSKQNGDYPSYLQLQSQSKQEEMNHNDKNNNGGEHEPQHQKTIHRFFDEGPMAKGRDLSWIDMDDTSTTKLSITMPSSSYSEFSFFGSRRQFDD</sequence>
<dbReference type="EMBL" id="CM042882">
    <property type="protein sequence ID" value="KAI4380332.1"/>
    <property type="molecule type" value="Genomic_DNA"/>
</dbReference>
<dbReference type="Proteomes" id="UP001057402">
    <property type="component" value="Chromosome 3"/>
</dbReference>